<dbReference type="PROSITE" id="PS51186">
    <property type="entry name" value="GNAT"/>
    <property type="match status" value="1"/>
</dbReference>
<dbReference type="InterPro" id="IPR000182">
    <property type="entry name" value="GNAT_dom"/>
</dbReference>
<organism evidence="2 3">
    <name type="scientific">Sphaerochaeta globosa (strain ATCC BAA-1886 / DSM 22777 / Buddy)</name>
    <name type="common">Spirochaeta sp. (strain Buddy)</name>
    <dbReference type="NCBI Taxonomy" id="158189"/>
    <lineage>
        <taxon>Bacteria</taxon>
        <taxon>Pseudomonadati</taxon>
        <taxon>Spirochaetota</taxon>
        <taxon>Spirochaetia</taxon>
        <taxon>Spirochaetales</taxon>
        <taxon>Sphaerochaetaceae</taxon>
        <taxon>Sphaerochaeta</taxon>
    </lineage>
</organism>
<dbReference type="HOGENOM" id="CLU_103286_0_0_12"/>
<accession>F0RXB4</accession>
<evidence type="ECO:0000313" key="2">
    <source>
        <dbReference type="EMBL" id="ADY11964.1"/>
    </source>
</evidence>
<dbReference type="KEGG" id="sbu:SpiBuddy_0120"/>
<evidence type="ECO:0000313" key="3">
    <source>
        <dbReference type="Proteomes" id="UP000008466"/>
    </source>
</evidence>
<dbReference type="Gene3D" id="3.40.630.30">
    <property type="match status" value="1"/>
</dbReference>
<dbReference type="RefSeq" id="WP_013605817.1">
    <property type="nucleotide sequence ID" value="NC_015152.1"/>
</dbReference>
<dbReference type="SUPFAM" id="SSF55729">
    <property type="entry name" value="Acyl-CoA N-acyltransferases (Nat)"/>
    <property type="match status" value="1"/>
</dbReference>
<dbReference type="InterPro" id="IPR016181">
    <property type="entry name" value="Acyl_CoA_acyltransferase"/>
</dbReference>
<dbReference type="eggNOG" id="COG0456">
    <property type="taxonomic scope" value="Bacteria"/>
</dbReference>
<feature type="domain" description="N-acetyltransferase" evidence="1">
    <location>
        <begin position="109"/>
        <end position="228"/>
    </location>
</feature>
<reference evidence="3" key="1">
    <citation type="submission" date="2011-02" db="EMBL/GenBank/DDBJ databases">
        <title>Complete sequence of Spirochaeta sp. Buddy.</title>
        <authorList>
            <person name="Lucas S."/>
            <person name="Copeland A."/>
            <person name="Lapidus A."/>
            <person name="Cheng J.-F."/>
            <person name="Goodwin L."/>
            <person name="Pitluck S."/>
            <person name="Zeytun A."/>
            <person name="Detter J.C."/>
            <person name="Han C."/>
            <person name="Tapia R."/>
            <person name="Land M."/>
            <person name="Hauser L."/>
            <person name="Kyrpides N."/>
            <person name="Ivanova N."/>
            <person name="Mikhailova N."/>
            <person name="Pagani I."/>
            <person name="Ritalahti K.M."/>
            <person name="Loeffler F.E."/>
            <person name="Woyke T."/>
        </authorList>
    </citation>
    <scope>NUCLEOTIDE SEQUENCE [LARGE SCALE GENOMIC DNA]</scope>
    <source>
        <strain evidence="3">ATCC BAA-1886 / DSM 22777 / Buddy</strain>
    </source>
</reference>
<dbReference type="STRING" id="158189.SpiBuddy_0120"/>
<dbReference type="OrthoDB" id="3185958at2"/>
<dbReference type="GO" id="GO:0016747">
    <property type="term" value="F:acyltransferase activity, transferring groups other than amino-acyl groups"/>
    <property type="evidence" value="ECO:0007669"/>
    <property type="project" value="InterPro"/>
</dbReference>
<evidence type="ECO:0000259" key="1">
    <source>
        <dbReference type="PROSITE" id="PS51186"/>
    </source>
</evidence>
<dbReference type="AlphaFoldDB" id="F0RXB4"/>
<name>F0RXB4_SPHGB</name>
<keyword evidence="3" id="KW-1185">Reference proteome</keyword>
<dbReference type="Pfam" id="PF00583">
    <property type="entry name" value="Acetyltransf_1"/>
    <property type="match status" value="1"/>
</dbReference>
<keyword evidence="2" id="KW-0808">Transferase</keyword>
<proteinExistence type="predicted"/>
<dbReference type="Proteomes" id="UP000008466">
    <property type="component" value="Chromosome"/>
</dbReference>
<gene>
    <name evidence="2" type="ordered locus">SpiBuddy_0120</name>
</gene>
<sequence length="228" mass="25328">MDVLAFLQEKDELSYIDLIEPLRLGQAEVLIAEKEGVLIRINDDALDGVLFDERLLSTFTDILVGSDAPIAVHDGILVDTLKAMGMAYHFPCFQAVYTKSTPFVLSQNLTIRELGMDDLPVVLANYKNADEAYITGRVQSGSLIGAQVDGELAAFIGQHAELTIGLLEVLPAYRRRHIGEELEKAYINRLLAHGRVPFCHVTTHNEASLALQKKLGMTFGKHLIHWFN</sequence>
<dbReference type="EMBL" id="CP002541">
    <property type="protein sequence ID" value="ADY11964.1"/>
    <property type="molecule type" value="Genomic_DNA"/>
</dbReference>
<protein>
    <submittedName>
        <fullName evidence="2">GCN5-related N-acetyltransferase</fullName>
    </submittedName>
</protein>
<dbReference type="CDD" id="cd04301">
    <property type="entry name" value="NAT_SF"/>
    <property type="match status" value="1"/>
</dbReference>